<dbReference type="RefSeq" id="XP_043181298.1">
    <property type="nucleotide sequence ID" value="XM_043325866.1"/>
</dbReference>
<organism evidence="6 7">
    <name type="scientific">Rhizoctonia solani</name>
    <dbReference type="NCBI Taxonomy" id="456999"/>
    <lineage>
        <taxon>Eukaryota</taxon>
        <taxon>Fungi</taxon>
        <taxon>Dikarya</taxon>
        <taxon>Basidiomycota</taxon>
        <taxon>Agaricomycotina</taxon>
        <taxon>Agaricomycetes</taxon>
        <taxon>Cantharellales</taxon>
        <taxon>Ceratobasidiaceae</taxon>
        <taxon>Rhizoctonia</taxon>
    </lineage>
</organism>
<keyword evidence="2" id="KW-0285">Flavoprotein</keyword>
<dbReference type="KEGG" id="rsx:RhiXN_06050"/>
<protein>
    <submittedName>
        <fullName evidence="6">NADH:flavin oxidoreductase/NADH oxidase</fullName>
    </submittedName>
</protein>
<dbReference type="Gene3D" id="3.20.20.70">
    <property type="entry name" value="Aldolase class I"/>
    <property type="match status" value="1"/>
</dbReference>
<evidence type="ECO:0000256" key="4">
    <source>
        <dbReference type="ARBA" id="ARBA00023002"/>
    </source>
</evidence>
<dbReference type="GO" id="GO:0010181">
    <property type="term" value="F:FMN binding"/>
    <property type="evidence" value="ECO:0007669"/>
    <property type="project" value="InterPro"/>
</dbReference>
<dbReference type="InterPro" id="IPR013785">
    <property type="entry name" value="Aldolase_TIM"/>
</dbReference>
<evidence type="ECO:0000313" key="7">
    <source>
        <dbReference type="Proteomes" id="UP000650533"/>
    </source>
</evidence>
<keyword evidence="3" id="KW-0288">FMN</keyword>
<dbReference type="Proteomes" id="UP000650533">
    <property type="component" value="Chromosome 6"/>
</dbReference>
<dbReference type="PANTHER" id="PTHR43656">
    <property type="entry name" value="BINDING OXIDOREDUCTASE, PUTATIVE (AFU_ORTHOLOGUE AFUA_2G08260)-RELATED"/>
    <property type="match status" value="1"/>
</dbReference>
<evidence type="ECO:0000256" key="3">
    <source>
        <dbReference type="ARBA" id="ARBA00022643"/>
    </source>
</evidence>
<evidence type="ECO:0000259" key="5">
    <source>
        <dbReference type="Pfam" id="PF00724"/>
    </source>
</evidence>
<dbReference type="SUPFAM" id="SSF51395">
    <property type="entry name" value="FMN-linked oxidoreductases"/>
    <property type="match status" value="1"/>
</dbReference>
<comment type="similarity">
    <text evidence="1">Belongs to the NADH:flavin oxidoreductase/NADH oxidase family.</text>
</comment>
<keyword evidence="4" id="KW-0560">Oxidoreductase</keyword>
<evidence type="ECO:0000256" key="2">
    <source>
        <dbReference type="ARBA" id="ARBA00022630"/>
    </source>
</evidence>
<dbReference type="GeneID" id="67028329"/>
<accession>A0A8H8NVX0</accession>
<dbReference type="EMBL" id="CP059663">
    <property type="protein sequence ID" value="QRW21061.1"/>
    <property type="molecule type" value="Genomic_DNA"/>
</dbReference>
<evidence type="ECO:0000313" key="6">
    <source>
        <dbReference type="EMBL" id="QRW21061.1"/>
    </source>
</evidence>
<dbReference type="InterPro" id="IPR001155">
    <property type="entry name" value="OxRdtase_FMN_N"/>
</dbReference>
<evidence type="ECO:0000256" key="1">
    <source>
        <dbReference type="ARBA" id="ARBA00005979"/>
    </source>
</evidence>
<dbReference type="Pfam" id="PF00724">
    <property type="entry name" value="Oxidored_FMN"/>
    <property type="match status" value="1"/>
</dbReference>
<dbReference type="GO" id="GO:0016491">
    <property type="term" value="F:oxidoreductase activity"/>
    <property type="evidence" value="ECO:0007669"/>
    <property type="project" value="UniProtKB-KW"/>
</dbReference>
<feature type="domain" description="NADH:flavin oxidoreductase/NADH oxidase N-terminal" evidence="5">
    <location>
        <begin position="45"/>
        <end position="359"/>
    </location>
</feature>
<gene>
    <name evidence="6" type="ORF">RhiXN_06050</name>
</gene>
<dbReference type="InterPro" id="IPR051799">
    <property type="entry name" value="NADH_flavin_oxidoreductase"/>
</dbReference>
<name>A0A8H8NVX0_9AGAM</name>
<dbReference type="PANTHER" id="PTHR43656:SF5">
    <property type="entry name" value="NADH:FLAVIN OXIDOREDUCTASE_NADH OXIDASE N-TERMINAL DOMAIN-CONTAINING PROTEIN"/>
    <property type="match status" value="1"/>
</dbReference>
<proteinExistence type="inferred from homology"/>
<sequence>MVLERHGHEFNMDNARLLGESIQMPFSKRIAQTRFLKADAKDLSKRGVPSDRLIGLYEKWGQGGYGIIITGNVMLHPEELEAPGNAILYAPHETPESIEQFCRMATAGKSGGNLMIMQISHPGHQVPAFINPNPLGASDIKLKDQVVLVDCMDRIYAKPTPLDKAGILEIVDQYSYTAEVAYFVGFDRVQLHGAHGYLIAQFLSRTTNNRTDEYGGTIRDRARIIGDIIRGIRSKVTDPSFVIGIKINSVEFQAKGFQPEEAAELCKELETMRIDFVELSGGTYEELGWNHGERESTKKREAFFAMFAKDITPRLNRTVSYLTGGFRSASGMADAIESGISHGIGVARPVGSDPVIPAEVIDGCISGATYVRLPSEDIITTILATGVQMESMACGIPIIDLSDPEEVLRFKDATQRHHKENGEKLLQGIIDPGYFVLGPLDKKIGCGL</sequence>
<reference evidence="6" key="1">
    <citation type="submission" date="2020-05" db="EMBL/GenBank/DDBJ databases">
        <title>Evolutionary and genomic comparisons of hybrid uninucleate and nonhybrid Rhizoctonia fungi.</title>
        <authorList>
            <person name="Li C."/>
            <person name="Chen X."/>
        </authorList>
    </citation>
    <scope>NUCLEOTIDE SEQUENCE</scope>
    <source>
        <strain evidence="6">AG-1 IA</strain>
    </source>
</reference>
<dbReference type="AlphaFoldDB" id="A0A8H8NVX0"/>